<reference evidence="1" key="2">
    <citation type="journal article" date="2022" name="New Phytol.">
        <title>Evolutionary transition to the ectomycorrhizal habit in the genomes of a hyperdiverse lineage of mushroom-forming fungi.</title>
        <authorList>
            <person name="Looney B."/>
            <person name="Miyauchi S."/>
            <person name="Morin E."/>
            <person name="Drula E."/>
            <person name="Courty P.E."/>
            <person name="Kohler A."/>
            <person name="Kuo A."/>
            <person name="LaButti K."/>
            <person name="Pangilinan J."/>
            <person name="Lipzen A."/>
            <person name="Riley R."/>
            <person name="Andreopoulos W."/>
            <person name="He G."/>
            <person name="Johnson J."/>
            <person name="Nolan M."/>
            <person name="Tritt A."/>
            <person name="Barry K.W."/>
            <person name="Grigoriev I.V."/>
            <person name="Nagy L.G."/>
            <person name="Hibbett D."/>
            <person name="Henrissat B."/>
            <person name="Matheny P.B."/>
            <person name="Labbe J."/>
            <person name="Martin F.M."/>
        </authorList>
    </citation>
    <scope>NUCLEOTIDE SEQUENCE</scope>
    <source>
        <strain evidence="1">FP105234-sp</strain>
    </source>
</reference>
<dbReference type="Proteomes" id="UP000814033">
    <property type="component" value="Unassembled WGS sequence"/>
</dbReference>
<comment type="caution">
    <text evidence="1">The sequence shown here is derived from an EMBL/GenBank/DDBJ whole genome shotgun (WGS) entry which is preliminary data.</text>
</comment>
<reference evidence="1" key="1">
    <citation type="submission" date="2021-02" db="EMBL/GenBank/DDBJ databases">
        <authorList>
            <consortium name="DOE Joint Genome Institute"/>
            <person name="Ahrendt S."/>
            <person name="Looney B.P."/>
            <person name="Miyauchi S."/>
            <person name="Morin E."/>
            <person name="Drula E."/>
            <person name="Courty P.E."/>
            <person name="Chicoki N."/>
            <person name="Fauchery L."/>
            <person name="Kohler A."/>
            <person name="Kuo A."/>
            <person name="Labutti K."/>
            <person name="Pangilinan J."/>
            <person name="Lipzen A."/>
            <person name="Riley R."/>
            <person name="Andreopoulos W."/>
            <person name="He G."/>
            <person name="Johnson J."/>
            <person name="Barry K.W."/>
            <person name="Grigoriev I.V."/>
            <person name="Nagy L."/>
            <person name="Hibbett D."/>
            <person name="Henrissat B."/>
            <person name="Matheny P.B."/>
            <person name="Labbe J."/>
            <person name="Martin F."/>
        </authorList>
    </citation>
    <scope>NUCLEOTIDE SEQUENCE</scope>
    <source>
        <strain evidence="1">FP105234-sp</strain>
    </source>
</reference>
<keyword evidence="2" id="KW-1185">Reference proteome</keyword>
<protein>
    <submittedName>
        <fullName evidence="1">Uncharacterized protein</fullName>
    </submittedName>
</protein>
<name>A0ACB8SC23_9AGAM</name>
<proteinExistence type="predicted"/>
<gene>
    <name evidence="1" type="ORF">FA95DRAFT_750058</name>
</gene>
<dbReference type="EMBL" id="MU275840">
    <property type="protein sequence ID" value="KAI0053485.1"/>
    <property type="molecule type" value="Genomic_DNA"/>
</dbReference>
<evidence type="ECO:0000313" key="2">
    <source>
        <dbReference type="Proteomes" id="UP000814033"/>
    </source>
</evidence>
<organism evidence="1 2">
    <name type="scientific">Auriscalpium vulgare</name>
    <dbReference type="NCBI Taxonomy" id="40419"/>
    <lineage>
        <taxon>Eukaryota</taxon>
        <taxon>Fungi</taxon>
        <taxon>Dikarya</taxon>
        <taxon>Basidiomycota</taxon>
        <taxon>Agaricomycotina</taxon>
        <taxon>Agaricomycetes</taxon>
        <taxon>Russulales</taxon>
        <taxon>Auriscalpiaceae</taxon>
        <taxon>Auriscalpium</taxon>
    </lineage>
</organism>
<accession>A0ACB8SC23</accession>
<sequence length="430" mass="47284">MQTAAYPPPSLPSQAHSDPVRSSVGHLLARAYALPCSTAAQAFAQLVQSTARFQLALDALLPLLDSSRSELSQRILVSYILYSLYAPHPIAINPFKSVLFETFIKERDDALQLAKANAASQNEPLVWVLWKILKGDGRDIGPYSPSTLARSPLPPKLRASNLFLDEENQAEKATFDPFRDDHPDRAAQSRTPSSDVDKRSSIDWTPLDHRNPATSEADERMQILSQGMSLLLAARERVLTLSEQRTLMPLISQLTNPAIITSLDLSPIIAHNSTLAHPLLASILTIPPSIENPLGATVYLDMLADLPPTLPTFDLLGRLLRDATPVADYLTGGKVAIADLVRTDVLGRFIQQSVRWLDHAGQEERQGLVSDDRFAKGVQNLCRFYHSLLKLNIVDAASDADSAEMAHFALRNARFEEANALYRALAAGKF</sequence>
<evidence type="ECO:0000313" key="1">
    <source>
        <dbReference type="EMBL" id="KAI0053485.1"/>
    </source>
</evidence>